<feature type="transmembrane region" description="Helical" evidence="8">
    <location>
        <begin position="7"/>
        <end position="25"/>
    </location>
</feature>
<evidence type="ECO:0000256" key="7">
    <source>
        <dbReference type="ARBA" id="ARBA00023136"/>
    </source>
</evidence>
<gene>
    <name evidence="10" type="ORF">KC571_00640</name>
</gene>
<evidence type="ECO:0000256" key="5">
    <source>
        <dbReference type="ARBA" id="ARBA00022692"/>
    </source>
</evidence>
<dbReference type="PRINTS" id="PR00758">
    <property type="entry name" value="ARSENICPUMP"/>
</dbReference>
<feature type="transmembrane region" description="Helical" evidence="8">
    <location>
        <begin position="105"/>
        <end position="138"/>
    </location>
</feature>
<feature type="transmembrane region" description="Helical" evidence="8">
    <location>
        <begin position="235"/>
        <end position="252"/>
    </location>
</feature>
<dbReference type="AlphaFoldDB" id="A0A955RPU9"/>
<dbReference type="Proteomes" id="UP000701698">
    <property type="component" value="Unassembled WGS sequence"/>
</dbReference>
<evidence type="ECO:0000256" key="6">
    <source>
        <dbReference type="ARBA" id="ARBA00022989"/>
    </source>
</evidence>
<feature type="transmembrane region" description="Helical" evidence="8">
    <location>
        <begin position="145"/>
        <end position="165"/>
    </location>
</feature>
<sequence length="442" mass="48153">MIQGLTIFSLISIGVLIIVYFFLLTEKINKAIVAILGATLLIATQVFRTASHSSQEGAFEFINGNLDVLGFVIGMMMLVGIVRESGLFEAAAIWLVKLVKGRPKLLLIAIGYLTLSLTAFLSNIPTVLILTPVILVLVKELKLPYFPYLFTVAVMANIGGAMTPISDPTTYYQAKVVGLSFVEVLTNSGIIVLVLSVVSLAYILLVFGKKLDAVKVSEKDVELYKPKSAIKNKRVLTFGIPVLILTIILMMSKELLNSRLGITLDNATITLGAAFATMLLFHREPKKIFKDLIDWEIIFFFMGLFIVVGALEFTHVIDILADELVELTGGALTYLALVISVGSALLSTFIDNVPYNITMVGAIKAMEATGIAVYPLWWALNLGTSIGGAGSPIAAACNVIIFGQAEEEKMHVLFVKYLLTALPLVIINSLIAFGIIWLRYLR</sequence>
<proteinExistence type="inferred from homology"/>
<evidence type="ECO:0000256" key="4">
    <source>
        <dbReference type="ARBA" id="ARBA00022475"/>
    </source>
</evidence>
<dbReference type="PANTHER" id="PTHR43568">
    <property type="entry name" value="P PROTEIN"/>
    <property type="match status" value="1"/>
</dbReference>
<dbReference type="GO" id="GO:0015105">
    <property type="term" value="F:arsenite transmembrane transporter activity"/>
    <property type="evidence" value="ECO:0007669"/>
    <property type="project" value="InterPro"/>
</dbReference>
<evidence type="ECO:0000259" key="9">
    <source>
        <dbReference type="Pfam" id="PF03600"/>
    </source>
</evidence>
<accession>A0A955RPU9</accession>
<evidence type="ECO:0000256" key="3">
    <source>
        <dbReference type="ARBA" id="ARBA00022448"/>
    </source>
</evidence>
<evidence type="ECO:0000256" key="1">
    <source>
        <dbReference type="ARBA" id="ARBA00004651"/>
    </source>
</evidence>
<keyword evidence="4" id="KW-1003">Cell membrane</keyword>
<feature type="domain" description="Citrate transporter-like" evidence="9">
    <location>
        <begin position="20"/>
        <end position="383"/>
    </location>
</feature>
<comment type="subcellular location">
    <subcellularLocation>
        <location evidence="1">Cell membrane</location>
        <topology evidence="1">Multi-pass membrane protein</topology>
    </subcellularLocation>
</comment>
<reference evidence="10" key="1">
    <citation type="submission" date="2020-04" db="EMBL/GenBank/DDBJ databases">
        <authorList>
            <person name="Zhang T."/>
        </authorList>
    </citation>
    <scope>NUCLEOTIDE SEQUENCE</scope>
    <source>
        <strain evidence="10">HKST-UBA01</strain>
    </source>
</reference>
<evidence type="ECO:0000313" key="10">
    <source>
        <dbReference type="EMBL" id="MCA9389890.1"/>
    </source>
</evidence>
<name>A0A955RPU9_UNCKA</name>
<evidence type="ECO:0000256" key="8">
    <source>
        <dbReference type="SAM" id="Phobius"/>
    </source>
</evidence>
<keyword evidence="6 8" id="KW-1133">Transmembrane helix</keyword>
<dbReference type="GO" id="GO:0005886">
    <property type="term" value="C:plasma membrane"/>
    <property type="evidence" value="ECO:0007669"/>
    <property type="project" value="UniProtKB-SubCell"/>
</dbReference>
<feature type="transmembrane region" description="Helical" evidence="8">
    <location>
        <begin position="293"/>
        <end position="311"/>
    </location>
</feature>
<feature type="transmembrane region" description="Helical" evidence="8">
    <location>
        <begin position="362"/>
        <end position="380"/>
    </location>
</feature>
<protein>
    <recommendedName>
        <fullName evidence="9">Citrate transporter-like domain-containing protein</fullName>
    </recommendedName>
</protein>
<dbReference type="EMBL" id="JAGQKX010000008">
    <property type="protein sequence ID" value="MCA9389890.1"/>
    <property type="molecule type" value="Genomic_DNA"/>
</dbReference>
<organism evidence="10 11">
    <name type="scientific">candidate division WWE3 bacterium</name>
    <dbReference type="NCBI Taxonomy" id="2053526"/>
    <lineage>
        <taxon>Bacteria</taxon>
        <taxon>Katanobacteria</taxon>
    </lineage>
</organism>
<comment type="caution">
    <text evidence="10">The sequence shown here is derived from an EMBL/GenBank/DDBJ whole genome shotgun (WGS) entry which is preliminary data.</text>
</comment>
<evidence type="ECO:0000256" key="2">
    <source>
        <dbReference type="ARBA" id="ARBA00009843"/>
    </source>
</evidence>
<comment type="similarity">
    <text evidence="2">Belongs to the CitM (TC 2.A.11) transporter family.</text>
</comment>
<dbReference type="InterPro" id="IPR004680">
    <property type="entry name" value="Cit_transptr-like_dom"/>
</dbReference>
<dbReference type="InterPro" id="IPR051475">
    <property type="entry name" value="Diverse_Ion_Transporter"/>
</dbReference>
<feature type="transmembrane region" description="Helical" evidence="8">
    <location>
        <begin position="264"/>
        <end position="281"/>
    </location>
</feature>
<reference evidence="10" key="2">
    <citation type="journal article" date="2021" name="Microbiome">
        <title>Successional dynamics and alternative stable states in a saline activated sludge microbial community over 9 years.</title>
        <authorList>
            <person name="Wang Y."/>
            <person name="Ye J."/>
            <person name="Ju F."/>
            <person name="Liu L."/>
            <person name="Boyd J.A."/>
            <person name="Deng Y."/>
            <person name="Parks D.H."/>
            <person name="Jiang X."/>
            <person name="Yin X."/>
            <person name="Woodcroft B.J."/>
            <person name="Tyson G.W."/>
            <person name="Hugenholtz P."/>
            <person name="Polz M.F."/>
            <person name="Zhang T."/>
        </authorList>
    </citation>
    <scope>NUCLEOTIDE SEQUENCE</scope>
    <source>
        <strain evidence="10">HKST-UBA01</strain>
    </source>
</reference>
<evidence type="ECO:0000313" key="11">
    <source>
        <dbReference type="Proteomes" id="UP000701698"/>
    </source>
</evidence>
<dbReference type="Pfam" id="PF03600">
    <property type="entry name" value="CitMHS"/>
    <property type="match status" value="1"/>
</dbReference>
<dbReference type="InterPro" id="IPR000802">
    <property type="entry name" value="Arsenical_pump_ArsB"/>
</dbReference>
<keyword evidence="7 8" id="KW-0472">Membrane</keyword>
<feature type="transmembrane region" description="Helical" evidence="8">
    <location>
        <begin position="331"/>
        <end position="350"/>
    </location>
</feature>
<feature type="transmembrane region" description="Helical" evidence="8">
    <location>
        <begin position="185"/>
        <end position="207"/>
    </location>
</feature>
<keyword evidence="5 8" id="KW-0812">Transmembrane</keyword>
<keyword evidence="3" id="KW-0813">Transport</keyword>
<feature type="transmembrane region" description="Helical" evidence="8">
    <location>
        <begin position="417"/>
        <end position="440"/>
    </location>
</feature>
<feature type="transmembrane region" description="Helical" evidence="8">
    <location>
        <begin position="31"/>
        <end position="50"/>
    </location>
</feature>
<dbReference type="PANTHER" id="PTHR43568:SF1">
    <property type="entry name" value="P PROTEIN"/>
    <property type="match status" value="1"/>
</dbReference>